<feature type="compositionally biased region" description="Polar residues" evidence="1">
    <location>
        <begin position="40"/>
        <end position="52"/>
    </location>
</feature>
<keyword evidence="3" id="KW-1185">Reference proteome</keyword>
<feature type="region of interest" description="Disordered" evidence="1">
    <location>
        <begin position="1"/>
        <end position="52"/>
    </location>
</feature>
<accession>A0A0K1Q320</accession>
<evidence type="ECO:0000313" key="3">
    <source>
        <dbReference type="Proteomes" id="UP000064967"/>
    </source>
</evidence>
<dbReference type="KEGG" id="llu:AKJ09_06443"/>
<proteinExistence type="predicted"/>
<evidence type="ECO:0000313" key="2">
    <source>
        <dbReference type="EMBL" id="AKU99779.1"/>
    </source>
</evidence>
<feature type="compositionally biased region" description="Basic residues" evidence="1">
    <location>
        <begin position="12"/>
        <end position="24"/>
    </location>
</feature>
<dbReference type="EMBL" id="CP012333">
    <property type="protein sequence ID" value="AKU99779.1"/>
    <property type="molecule type" value="Genomic_DNA"/>
</dbReference>
<evidence type="ECO:0000256" key="1">
    <source>
        <dbReference type="SAM" id="MobiDB-lite"/>
    </source>
</evidence>
<dbReference type="Proteomes" id="UP000064967">
    <property type="component" value="Chromosome"/>
</dbReference>
<dbReference type="AlphaFoldDB" id="A0A0K1Q320"/>
<reference evidence="2 3" key="1">
    <citation type="submission" date="2015-08" db="EMBL/GenBank/DDBJ databases">
        <authorList>
            <person name="Babu N.S."/>
            <person name="Beckwith C.J."/>
            <person name="Beseler K.G."/>
            <person name="Brison A."/>
            <person name="Carone J.V."/>
            <person name="Caskin T.P."/>
            <person name="Diamond M."/>
            <person name="Durham M.E."/>
            <person name="Foxe J.M."/>
            <person name="Go M."/>
            <person name="Henderson B.A."/>
            <person name="Jones I.B."/>
            <person name="McGettigan J.A."/>
            <person name="Micheletti S.J."/>
            <person name="Nasrallah M.E."/>
            <person name="Ortiz D."/>
            <person name="Piller C.R."/>
            <person name="Privatt S.R."/>
            <person name="Schneider S.L."/>
            <person name="Sharp S."/>
            <person name="Smith T.C."/>
            <person name="Stanton J.D."/>
            <person name="Ullery H.E."/>
            <person name="Wilson R.J."/>
            <person name="Serrano M.G."/>
            <person name="Buck G."/>
            <person name="Lee V."/>
            <person name="Wang Y."/>
            <person name="Carvalho R."/>
            <person name="Voegtly L."/>
            <person name="Shi R."/>
            <person name="Duckworth R."/>
            <person name="Johnson A."/>
            <person name="Loviza R."/>
            <person name="Walstead R."/>
            <person name="Shah Z."/>
            <person name="Kiflezghi M."/>
            <person name="Wade K."/>
            <person name="Ball S.L."/>
            <person name="Bradley K.W."/>
            <person name="Asai D.J."/>
            <person name="Bowman C.A."/>
            <person name="Russell D.A."/>
            <person name="Pope W.H."/>
            <person name="Jacobs-Sera D."/>
            <person name="Hendrix R.W."/>
            <person name="Hatfull G.F."/>
        </authorList>
    </citation>
    <scope>NUCLEOTIDE SEQUENCE [LARGE SCALE GENOMIC DNA]</scope>
    <source>
        <strain evidence="2 3">DSM 27648</strain>
    </source>
</reference>
<organism evidence="2 3">
    <name type="scientific">Labilithrix luteola</name>
    <dbReference type="NCBI Taxonomy" id="1391654"/>
    <lineage>
        <taxon>Bacteria</taxon>
        <taxon>Pseudomonadati</taxon>
        <taxon>Myxococcota</taxon>
        <taxon>Polyangia</taxon>
        <taxon>Polyangiales</taxon>
        <taxon>Labilitrichaceae</taxon>
        <taxon>Labilithrix</taxon>
    </lineage>
</organism>
<sequence>MRTQNLGSVKTVTKRRREQKKRGRPNASGAGAKRRPPSRASGSLTGETNLRQ</sequence>
<protein>
    <submittedName>
        <fullName evidence="2">Uncharacterized protein</fullName>
    </submittedName>
</protein>
<gene>
    <name evidence="2" type="ORF">AKJ09_06443</name>
</gene>
<feature type="compositionally biased region" description="Polar residues" evidence="1">
    <location>
        <begin position="1"/>
        <end position="11"/>
    </location>
</feature>
<name>A0A0K1Q320_9BACT</name>